<evidence type="ECO:0000313" key="2">
    <source>
        <dbReference type="WBParaSite" id="SVE_1823300.1"/>
    </source>
</evidence>
<reference evidence="2" key="2">
    <citation type="submission" date="2015-08" db="UniProtKB">
        <authorList>
            <consortium name="WormBaseParasite"/>
        </authorList>
    </citation>
    <scope>IDENTIFICATION</scope>
</reference>
<sequence>MNYKDTLPISSHMYPSTVIQSTGSISEEIRNEIDRFESVHPCIYAIYDLLEFIPDLSTRAQLRDHMMTLEVLFGNFQLLIIRNENTPIQ</sequence>
<keyword evidence="1" id="KW-1185">Reference proteome</keyword>
<name>A0A0K0G0J8_STRVS</name>
<organism evidence="1 2">
    <name type="scientific">Strongyloides venezuelensis</name>
    <name type="common">Threadworm</name>
    <dbReference type="NCBI Taxonomy" id="75913"/>
    <lineage>
        <taxon>Eukaryota</taxon>
        <taxon>Metazoa</taxon>
        <taxon>Ecdysozoa</taxon>
        <taxon>Nematoda</taxon>
        <taxon>Chromadorea</taxon>
        <taxon>Rhabditida</taxon>
        <taxon>Tylenchina</taxon>
        <taxon>Panagrolaimomorpha</taxon>
        <taxon>Strongyloidoidea</taxon>
        <taxon>Strongyloididae</taxon>
        <taxon>Strongyloides</taxon>
    </lineage>
</organism>
<proteinExistence type="predicted"/>
<dbReference type="AlphaFoldDB" id="A0A0K0G0J8"/>
<accession>A0A0K0G0J8</accession>
<protein>
    <submittedName>
        <fullName evidence="2">Ras-GEF domain-containing protein</fullName>
    </submittedName>
</protein>
<reference evidence="1" key="1">
    <citation type="submission" date="2014-07" db="EMBL/GenBank/DDBJ databases">
        <authorList>
            <person name="Martin A.A"/>
            <person name="De Silva N."/>
        </authorList>
    </citation>
    <scope>NUCLEOTIDE SEQUENCE</scope>
</reference>
<evidence type="ECO:0000313" key="1">
    <source>
        <dbReference type="Proteomes" id="UP000035680"/>
    </source>
</evidence>
<dbReference type="WBParaSite" id="SVE_1823300.1">
    <property type="protein sequence ID" value="SVE_1823300.1"/>
    <property type="gene ID" value="SVE_1823300"/>
</dbReference>
<dbReference type="Proteomes" id="UP000035680">
    <property type="component" value="Unassembled WGS sequence"/>
</dbReference>
<dbReference type="STRING" id="75913.A0A0K0G0J8"/>